<sequence>MQRGELVSLDEVLQLLKEAIQRHLKSSKGFLVDGYPREVEQAVQFEKEVCKCSFLLYFDVSDETMTKRLLQRGISSGRVDDNETTIKSRLQTFHSHSQPILDYFGDKVKKIPAECEPEEIFQEVCKYIGAHQSC</sequence>
<dbReference type="PRINTS" id="PR00094">
    <property type="entry name" value="ADENYLTKNASE"/>
</dbReference>
<keyword evidence="2" id="KW-0547">Nucleotide-binding</keyword>
<evidence type="ECO:0000256" key="4">
    <source>
        <dbReference type="RuleBase" id="RU003330"/>
    </source>
</evidence>
<evidence type="ECO:0000313" key="6">
    <source>
        <dbReference type="RefSeq" id="XP_013790010.2"/>
    </source>
</evidence>
<protein>
    <submittedName>
        <fullName evidence="6">Adenylate kinase isoenzyme 1-like</fullName>
    </submittedName>
</protein>
<evidence type="ECO:0000256" key="2">
    <source>
        <dbReference type="ARBA" id="ARBA00022741"/>
    </source>
</evidence>
<dbReference type="Proteomes" id="UP000694941">
    <property type="component" value="Unplaced"/>
</dbReference>
<dbReference type="InterPro" id="IPR033690">
    <property type="entry name" value="Adenylat_kinase_CS"/>
</dbReference>
<evidence type="ECO:0000313" key="5">
    <source>
        <dbReference type="Proteomes" id="UP000694941"/>
    </source>
</evidence>
<dbReference type="HAMAP" id="MF_00235">
    <property type="entry name" value="Adenylate_kinase_Adk"/>
    <property type="match status" value="1"/>
</dbReference>
<dbReference type="Gene3D" id="3.40.50.300">
    <property type="entry name" value="P-loop containing nucleotide triphosphate hydrolases"/>
    <property type="match status" value="1"/>
</dbReference>
<dbReference type="InterPro" id="IPR027417">
    <property type="entry name" value="P-loop_NTPase"/>
</dbReference>
<dbReference type="SUPFAM" id="SSF52540">
    <property type="entry name" value="P-loop containing nucleoside triphosphate hydrolases"/>
    <property type="match status" value="1"/>
</dbReference>
<dbReference type="PANTHER" id="PTHR23359">
    <property type="entry name" value="NUCLEOTIDE KINASE"/>
    <property type="match status" value="1"/>
</dbReference>
<gene>
    <name evidence="6" type="primary">LOC106473870</name>
</gene>
<dbReference type="CDD" id="cd01428">
    <property type="entry name" value="ADK"/>
    <property type="match status" value="1"/>
</dbReference>
<dbReference type="GeneID" id="106473870"/>
<organism evidence="5 6">
    <name type="scientific">Limulus polyphemus</name>
    <name type="common">Atlantic horseshoe crab</name>
    <dbReference type="NCBI Taxonomy" id="6850"/>
    <lineage>
        <taxon>Eukaryota</taxon>
        <taxon>Metazoa</taxon>
        <taxon>Ecdysozoa</taxon>
        <taxon>Arthropoda</taxon>
        <taxon>Chelicerata</taxon>
        <taxon>Merostomata</taxon>
        <taxon>Xiphosura</taxon>
        <taxon>Limulidae</taxon>
        <taxon>Limulus</taxon>
    </lineage>
</organism>
<dbReference type="Pfam" id="PF00406">
    <property type="entry name" value="ADK"/>
    <property type="match status" value="1"/>
</dbReference>
<dbReference type="RefSeq" id="XP_013790010.2">
    <property type="nucleotide sequence ID" value="XM_013934556.2"/>
</dbReference>
<evidence type="ECO:0000256" key="1">
    <source>
        <dbReference type="ARBA" id="ARBA00022679"/>
    </source>
</evidence>
<keyword evidence="5" id="KW-1185">Reference proteome</keyword>
<name>A0ABM1BWH1_LIMPO</name>
<dbReference type="PROSITE" id="PS00113">
    <property type="entry name" value="ADENYLATE_KINASE"/>
    <property type="match status" value="1"/>
</dbReference>
<comment type="similarity">
    <text evidence="4">Belongs to the adenylate kinase family.</text>
</comment>
<reference evidence="6" key="1">
    <citation type="submission" date="2025-08" db="UniProtKB">
        <authorList>
            <consortium name="RefSeq"/>
        </authorList>
    </citation>
    <scope>IDENTIFICATION</scope>
    <source>
        <tissue evidence="6">Muscle</tissue>
    </source>
</reference>
<dbReference type="InterPro" id="IPR000850">
    <property type="entry name" value="Adenylat/UMP-CMP_kin"/>
</dbReference>
<proteinExistence type="inferred from homology"/>
<keyword evidence="3 4" id="KW-0418">Kinase</keyword>
<keyword evidence="1 4" id="KW-0808">Transferase</keyword>
<accession>A0ABM1BWH1</accession>
<evidence type="ECO:0000256" key="3">
    <source>
        <dbReference type="ARBA" id="ARBA00022777"/>
    </source>
</evidence>